<dbReference type="InterPro" id="IPR036890">
    <property type="entry name" value="HATPase_C_sf"/>
</dbReference>
<evidence type="ECO:0000256" key="1">
    <source>
        <dbReference type="ARBA" id="ARBA00022527"/>
    </source>
</evidence>
<dbReference type="EMBL" id="CP028923">
    <property type="protein sequence ID" value="QCK13465.1"/>
    <property type="molecule type" value="Genomic_DNA"/>
</dbReference>
<dbReference type="Gene3D" id="3.30.565.10">
    <property type="entry name" value="Histidine kinase-like ATPase, C-terminal domain"/>
    <property type="match status" value="1"/>
</dbReference>
<dbReference type="RefSeq" id="WP_137089060.1">
    <property type="nucleotide sequence ID" value="NZ_CP028923.1"/>
</dbReference>
<gene>
    <name evidence="3" type="ORF">DCC35_01205</name>
</gene>
<reference evidence="3 4" key="1">
    <citation type="submission" date="2018-04" db="EMBL/GenBank/DDBJ databases">
        <title>Complete genome uncultured novel isolate.</title>
        <authorList>
            <person name="Merlino G."/>
        </authorList>
    </citation>
    <scope>NUCLEOTIDE SEQUENCE [LARGE SCALE GENOMIC DNA]</scope>
    <source>
        <strain evidence="4">R1DC9</strain>
    </source>
</reference>
<dbReference type="PANTHER" id="PTHR35526:SF3">
    <property type="entry name" value="ANTI-SIGMA-F FACTOR RSBW"/>
    <property type="match status" value="1"/>
</dbReference>
<keyword evidence="1" id="KW-0418">Kinase</keyword>
<dbReference type="InterPro" id="IPR050267">
    <property type="entry name" value="Anti-sigma-factor_SerPK"/>
</dbReference>
<dbReference type="CDD" id="cd16936">
    <property type="entry name" value="HATPase_RsbW-like"/>
    <property type="match status" value="1"/>
</dbReference>
<keyword evidence="1" id="KW-0808">Transferase</keyword>
<accession>A0A4D7JR80</accession>
<name>A0A4D7JR80_9BACT</name>
<dbReference type="Proteomes" id="UP000298616">
    <property type="component" value="Chromosome"/>
</dbReference>
<feature type="domain" description="Histidine kinase/HSP90-like ATPase" evidence="2">
    <location>
        <begin position="10"/>
        <end position="132"/>
    </location>
</feature>
<evidence type="ECO:0000259" key="2">
    <source>
        <dbReference type="Pfam" id="PF13581"/>
    </source>
</evidence>
<proteinExistence type="predicted"/>
<dbReference type="GO" id="GO:0004674">
    <property type="term" value="F:protein serine/threonine kinase activity"/>
    <property type="evidence" value="ECO:0007669"/>
    <property type="project" value="UniProtKB-KW"/>
</dbReference>
<dbReference type="OrthoDB" id="9792240at2"/>
<keyword evidence="1" id="KW-0723">Serine/threonine-protein kinase</keyword>
<evidence type="ECO:0000313" key="4">
    <source>
        <dbReference type="Proteomes" id="UP000298616"/>
    </source>
</evidence>
<evidence type="ECO:0000313" key="3">
    <source>
        <dbReference type="EMBL" id="QCK13465.1"/>
    </source>
</evidence>
<protein>
    <submittedName>
        <fullName evidence="3">Anti-sigma factor</fullName>
    </submittedName>
</protein>
<dbReference type="AlphaFoldDB" id="A0A4D7JR80"/>
<dbReference type="PANTHER" id="PTHR35526">
    <property type="entry name" value="ANTI-SIGMA-F FACTOR RSBW-RELATED"/>
    <property type="match status" value="1"/>
</dbReference>
<sequence length="139" mass="16102">MKFRYKASCRKNNLRHIRDFVSTSLSNWQMSETDVYNLVTAIDEVCANLIIHGNDCNTKQIFEVYISKKEKDLIRVDIVDPSCIFDINGYKMPDLNDLIKKRSKGGMGLMLVKRLIDKIELESDDFGNRCVLYKKLSLS</sequence>
<dbReference type="Pfam" id="PF13581">
    <property type="entry name" value="HATPase_c_2"/>
    <property type="match status" value="1"/>
</dbReference>
<dbReference type="InterPro" id="IPR003594">
    <property type="entry name" value="HATPase_dom"/>
</dbReference>
<dbReference type="KEGG" id="fpf:DCC35_01205"/>
<organism evidence="3 4">
    <name type="scientific">Mangrovivirga cuniculi</name>
    <dbReference type="NCBI Taxonomy" id="2715131"/>
    <lineage>
        <taxon>Bacteria</taxon>
        <taxon>Pseudomonadati</taxon>
        <taxon>Bacteroidota</taxon>
        <taxon>Cytophagia</taxon>
        <taxon>Cytophagales</taxon>
        <taxon>Mangrovivirgaceae</taxon>
        <taxon>Mangrovivirga</taxon>
    </lineage>
</organism>
<keyword evidence="4" id="KW-1185">Reference proteome</keyword>